<keyword evidence="2" id="KW-1185">Reference proteome</keyword>
<gene>
    <name evidence="1" type="ORF">Q4Q35_11900</name>
</gene>
<comment type="caution">
    <text evidence="1">The sequence shown here is derived from an EMBL/GenBank/DDBJ whole genome shotgun (WGS) entry which is preliminary data.</text>
</comment>
<dbReference type="RefSeq" id="WP_303278198.1">
    <property type="nucleotide sequence ID" value="NZ_JAUOEK010000120.1"/>
</dbReference>
<evidence type="ECO:0000313" key="2">
    <source>
        <dbReference type="Proteomes" id="UP001176883"/>
    </source>
</evidence>
<proteinExistence type="predicted"/>
<dbReference type="Proteomes" id="UP001176883">
    <property type="component" value="Unassembled WGS sequence"/>
</dbReference>
<sequence length="172" mass="20639">MRFWPSKKHVTTIEELLGLVYENQSIFKQLETVDMTLKKERISCYRGKNKQAAKSEEIKKQMMTHFLSNTYALEHLYLTVPIKKYVLKQVSKEALKELALNKTIEFSIRCKQLNMHTVSVFFEHYKKDSIEDVLDYTKAYTSCFLEKKMSTWQKIWNWIKKILRLEKSRTKN</sequence>
<protein>
    <submittedName>
        <fullName evidence="1">Uncharacterized protein</fullName>
    </submittedName>
</protein>
<accession>A0ABT8WBJ5</accession>
<reference evidence="1" key="1">
    <citation type="submission" date="2023-07" db="EMBL/GenBank/DDBJ databases">
        <title>Two novel species in the genus Flavivirga.</title>
        <authorList>
            <person name="Kwon K."/>
        </authorList>
    </citation>
    <scope>NUCLEOTIDE SEQUENCE</scope>
    <source>
        <strain evidence="1">KCTC 52353</strain>
    </source>
</reference>
<name>A0ABT8WBJ5_9FLAO</name>
<evidence type="ECO:0000313" key="1">
    <source>
        <dbReference type="EMBL" id="MDO5970510.1"/>
    </source>
</evidence>
<organism evidence="1 2">
    <name type="scientific">Flavivirga aquimarina</name>
    <dbReference type="NCBI Taxonomy" id="2027862"/>
    <lineage>
        <taxon>Bacteria</taxon>
        <taxon>Pseudomonadati</taxon>
        <taxon>Bacteroidota</taxon>
        <taxon>Flavobacteriia</taxon>
        <taxon>Flavobacteriales</taxon>
        <taxon>Flavobacteriaceae</taxon>
        <taxon>Flavivirga</taxon>
    </lineage>
</organism>
<dbReference type="EMBL" id="JAUOEK010000120">
    <property type="protein sequence ID" value="MDO5970510.1"/>
    <property type="molecule type" value="Genomic_DNA"/>
</dbReference>